<accession>A0AAW4WQK6</accession>
<organism evidence="1 2">
    <name type="scientific">Agathobacter rectalis</name>
    <dbReference type="NCBI Taxonomy" id="39491"/>
    <lineage>
        <taxon>Bacteria</taxon>
        <taxon>Bacillati</taxon>
        <taxon>Bacillota</taxon>
        <taxon>Clostridia</taxon>
        <taxon>Lachnospirales</taxon>
        <taxon>Lachnospiraceae</taxon>
        <taxon>Agathobacter</taxon>
    </lineage>
</organism>
<dbReference type="EMBL" id="JAJFBX010000269">
    <property type="protein sequence ID" value="MCC2748876.1"/>
    <property type="molecule type" value="Genomic_DNA"/>
</dbReference>
<comment type="caution">
    <text evidence="1">The sequence shown here is derived from an EMBL/GenBank/DDBJ whole genome shotgun (WGS) entry which is preliminary data.</text>
</comment>
<feature type="non-terminal residue" evidence="1">
    <location>
        <position position="1"/>
    </location>
</feature>
<proteinExistence type="predicted"/>
<dbReference type="AlphaFoldDB" id="A0AAW4WQK6"/>
<gene>
    <name evidence="1" type="ORF">LK487_18055</name>
</gene>
<feature type="non-terminal residue" evidence="1">
    <location>
        <position position="84"/>
    </location>
</feature>
<evidence type="ECO:0000313" key="1">
    <source>
        <dbReference type="EMBL" id="MCC2748876.1"/>
    </source>
</evidence>
<evidence type="ECO:0000313" key="2">
    <source>
        <dbReference type="Proteomes" id="UP001197847"/>
    </source>
</evidence>
<sequence>DKQLISAVGFQQGVATQHFGQLADELVGVRSRLTRYLGDLHGVNDKWNVSAYETIQNLARISVLPTHPATHIRLTEQSAIAIAG</sequence>
<dbReference type="Proteomes" id="UP001197847">
    <property type="component" value="Unassembled WGS sequence"/>
</dbReference>
<name>A0AAW4WQK6_9FIRM</name>
<protein>
    <submittedName>
        <fullName evidence="1">Uncharacterized protein</fullName>
    </submittedName>
</protein>
<reference evidence="1" key="1">
    <citation type="submission" date="2021-10" db="EMBL/GenBank/DDBJ databases">
        <title>Collection of gut derived symbiotic bacterial strains cultured from healthy donors.</title>
        <authorList>
            <person name="Lin H."/>
            <person name="Littmann E."/>
            <person name="Claire K."/>
            <person name="Pamer E."/>
        </authorList>
    </citation>
    <scope>NUCLEOTIDE SEQUENCE</scope>
    <source>
        <strain evidence="1">MSK.22.92</strain>
    </source>
</reference>